<protein>
    <submittedName>
        <fullName evidence="1">Uncharacterized protein</fullName>
    </submittedName>
</protein>
<dbReference type="AlphaFoldDB" id="A0A7R9M982"/>
<dbReference type="OrthoDB" id="6518973at2759"/>
<proteinExistence type="predicted"/>
<accession>A0A7R9M982</accession>
<dbReference type="Proteomes" id="UP000728032">
    <property type="component" value="Unassembled WGS sequence"/>
</dbReference>
<evidence type="ECO:0000313" key="2">
    <source>
        <dbReference type="Proteomes" id="UP000728032"/>
    </source>
</evidence>
<organism evidence="1">
    <name type="scientific">Oppiella nova</name>
    <dbReference type="NCBI Taxonomy" id="334625"/>
    <lineage>
        <taxon>Eukaryota</taxon>
        <taxon>Metazoa</taxon>
        <taxon>Ecdysozoa</taxon>
        <taxon>Arthropoda</taxon>
        <taxon>Chelicerata</taxon>
        <taxon>Arachnida</taxon>
        <taxon>Acari</taxon>
        <taxon>Acariformes</taxon>
        <taxon>Sarcoptiformes</taxon>
        <taxon>Oribatida</taxon>
        <taxon>Brachypylina</taxon>
        <taxon>Oppioidea</taxon>
        <taxon>Oppiidae</taxon>
        <taxon>Oppiella</taxon>
    </lineage>
</organism>
<sequence>MAETAENTIEIYDNCTNILIKPEVLHVVRSGQSYGNRTCDTIIQTTPCNRTLTYQIHYKNNDIVNQTINTMTFASISNGYLILTDSAVITTGPLSGKTYYAIRYFNNSDFYRCNKEPGLQNLRQLYGILYVVHTNNLNGLFSCTGSGFNRFHPGILFAYVDSENSMSWIQSGKQLAMDFLPYLYYP</sequence>
<gene>
    <name evidence="1" type="ORF">ONB1V03_LOCUS12307</name>
</gene>
<keyword evidence="2" id="KW-1185">Reference proteome</keyword>
<evidence type="ECO:0000313" key="1">
    <source>
        <dbReference type="EMBL" id="CAD7655664.1"/>
    </source>
</evidence>
<dbReference type="EMBL" id="CAJPVJ010009851">
    <property type="protein sequence ID" value="CAG2172851.1"/>
    <property type="molecule type" value="Genomic_DNA"/>
</dbReference>
<reference evidence="1" key="1">
    <citation type="submission" date="2020-11" db="EMBL/GenBank/DDBJ databases">
        <authorList>
            <person name="Tran Van P."/>
        </authorList>
    </citation>
    <scope>NUCLEOTIDE SEQUENCE</scope>
</reference>
<dbReference type="EMBL" id="OC924676">
    <property type="protein sequence ID" value="CAD7655664.1"/>
    <property type="molecule type" value="Genomic_DNA"/>
</dbReference>
<name>A0A7R9M982_9ACAR</name>